<evidence type="ECO:0000259" key="2">
    <source>
        <dbReference type="Pfam" id="PF14289"/>
    </source>
</evidence>
<gene>
    <name evidence="3" type="ORF">AXE80_01220</name>
</gene>
<dbReference type="AlphaFoldDB" id="A0A1B1Y2J5"/>
<reference evidence="3 4" key="1">
    <citation type="submission" date="2016-02" db="EMBL/GenBank/DDBJ databases">
        <authorList>
            <person name="Wen L."/>
            <person name="He K."/>
            <person name="Yang H."/>
        </authorList>
    </citation>
    <scope>NUCLEOTIDE SEQUENCE [LARGE SCALE GENOMIC DNA]</scope>
    <source>
        <strain evidence="3 4">CZ1127</strain>
    </source>
</reference>
<organism evidence="3 4">
    <name type="scientific">Wenyingzhuangia fucanilytica</name>
    <dbReference type="NCBI Taxonomy" id="1790137"/>
    <lineage>
        <taxon>Bacteria</taxon>
        <taxon>Pseudomonadati</taxon>
        <taxon>Bacteroidota</taxon>
        <taxon>Flavobacteriia</taxon>
        <taxon>Flavobacteriales</taxon>
        <taxon>Flavobacteriaceae</taxon>
        <taxon>Wenyingzhuangia</taxon>
    </lineage>
</organism>
<sequence>MIMKKIISLIAIATFFISCSKQNNANFNIHGKITGLKKGTIFLEKLDLNGSQVLDSVYIDDAQEVFSFSENIKEADMFAISLDKSLTRRILFFGEPGTIDIETDLNKFISKAKITGSKQQDLLMEHDSYTKEIQFQNLDLIKEKFEAQKNGELDKVDDINNKYNHNLKRIYLFSANYAINNSSNVIAAYIAVTRMDNAAPKLKKQIYDALTPEVKESKYGLLLKEELDARL</sequence>
<evidence type="ECO:0000313" key="3">
    <source>
        <dbReference type="EMBL" id="ANW94994.1"/>
    </source>
</evidence>
<dbReference type="InterPro" id="IPR025380">
    <property type="entry name" value="DUF4369"/>
</dbReference>
<feature type="domain" description="DUF4369" evidence="2">
    <location>
        <begin position="27"/>
        <end position="123"/>
    </location>
</feature>
<keyword evidence="4" id="KW-1185">Reference proteome</keyword>
<dbReference type="STRING" id="1790137.AXE80_01220"/>
<dbReference type="PROSITE" id="PS51257">
    <property type="entry name" value="PROKAR_LIPOPROTEIN"/>
    <property type="match status" value="1"/>
</dbReference>
<dbReference type="OrthoDB" id="1143206at2"/>
<protein>
    <recommendedName>
        <fullName evidence="2">DUF4369 domain-containing protein</fullName>
    </recommendedName>
</protein>
<feature type="chain" id="PRO_5008532361" description="DUF4369 domain-containing protein" evidence="1">
    <location>
        <begin position="26"/>
        <end position="231"/>
    </location>
</feature>
<dbReference type="KEGG" id="wfu:AXE80_01220"/>
<evidence type="ECO:0000256" key="1">
    <source>
        <dbReference type="SAM" id="SignalP"/>
    </source>
</evidence>
<dbReference type="Proteomes" id="UP000092967">
    <property type="component" value="Chromosome"/>
</dbReference>
<dbReference type="EMBL" id="CP014224">
    <property type="protein sequence ID" value="ANW94994.1"/>
    <property type="molecule type" value="Genomic_DNA"/>
</dbReference>
<dbReference type="Pfam" id="PF14289">
    <property type="entry name" value="DUF4369"/>
    <property type="match status" value="1"/>
</dbReference>
<evidence type="ECO:0000313" key="4">
    <source>
        <dbReference type="Proteomes" id="UP000092967"/>
    </source>
</evidence>
<proteinExistence type="predicted"/>
<feature type="signal peptide" evidence="1">
    <location>
        <begin position="1"/>
        <end position="25"/>
    </location>
</feature>
<name>A0A1B1Y2J5_9FLAO</name>
<keyword evidence="1" id="KW-0732">Signal</keyword>
<accession>A0A1B1Y2J5</accession>